<dbReference type="InterPro" id="IPR002104">
    <property type="entry name" value="Integrase_catalytic"/>
</dbReference>
<name>A0ABN8Q4G1_9CNID</name>
<dbReference type="InterPro" id="IPR013762">
    <property type="entry name" value="Integrase-like_cat_sf"/>
</dbReference>
<dbReference type="Proteomes" id="UP001159405">
    <property type="component" value="Unassembled WGS sequence"/>
</dbReference>
<sequence>MPFHDWEKTPNFDPAKISVNSPRWVNYKGSLLTKAQEMADDAHISQDFISSVIAGEAFADASLLAFRDSSSFRAGELHRHLDQWDKLFQSSDNNFSEVLDWIHNFIHVDKFFTHYKGSYKGVNYNCERPPARIFANHPSCKAFAQFISDTLIERLASGAISLWGKVGECPPPHLVMPLTALSSESIDLVTLQRLGGKCISMVLAVPGARLYTNEINLALSRAVRSSRPVKLSGPLRQELEHWLFLETWNGFLPWRSEKHCHFRLFSDSSSFAWGGVLSPGAITVSTFDYWDSSVIGADIATKETLALNNALQSFGNTVRNSWVDAFVDSQVLLHSWNRRGSRSHSLAGRSGEWNSMLGFGNPAASSPVQGYLKAVSEEQLRAHIVPKQAVPFFLPKLLLLARLWDRKMADPAVSPSALFILARDQAFFKTLFFSADRGSDLGCVKTAEIMRFPKDDGFLFNHVWGKTLRDGAYNVFGIRRHSNPQLCPVKAIETYVAVTSELRITLSNGYLFRPTNHQGHIVNMPLTSSSAEARLKYYLKDAKIDEGETLHGFRSGSAITLALSGSQLADVMSHVGWSNMGTALYYMKLAEVLREGSPSDLLSSNELAASASTTLYADLNRLKDFVSAFPRS</sequence>
<dbReference type="EMBL" id="CALNXK010000106">
    <property type="protein sequence ID" value="CAH3157018.1"/>
    <property type="molecule type" value="Genomic_DNA"/>
</dbReference>
<protein>
    <recommendedName>
        <fullName evidence="2">Tyr recombinase domain-containing protein</fullName>
    </recommendedName>
</protein>
<gene>
    <name evidence="3" type="ORF">PLOB_00002053</name>
</gene>
<evidence type="ECO:0000256" key="1">
    <source>
        <dbReference type="ARBA" id="ARBA00023172"/>
    </source>
</evidence>
<evidence type="ECO:0000259" key="2">
    <source>
        <dbReference type="PROSITE" id="PS51898"/>
    </source>
</evidence>
<proteinExistence type="predicted"/>
<evidence type="ECO:0000313" key="3">
    <source>
        <dbReference type="EMBL" id="CAH3157018.1"/>
    </source>
</evidence>
<organism evidence="3 4">
    <name type="scientific">Porites lobata</name>
    <dbReference type="NCBI Taxonomy" id="104759"/>
    <lineage>
        <taxon>Eukaryota</taxon>
        <taxon>Metazoa</taxon>
        <taxon>Cnidaria</taxon>
        <taxon>Anthozoa</taxon>
        <taxon>Hexacorallia</taxon>
        <taxon>Scleractinia</taxon>
        <taxon>Fungiina</taxon>
        <taxon>Poritidae</taxon>
        <taxon>Porites</taxon>
    </lineage>
</organism>
<reference evidence="3 4" key="1">
    <citation type="submission" date="2022-05" db="EMBL/GenBank/DDBJ databases">
        <authorList>
            <consortium name="Genoscope - CEA"/>
            <person name="William W."/>
        </authorList>
    </citation>
    <scope>NUCLEOTIDE SEQUENCE [LARGE SCALE GENOMIC DNA]</scope>
</reference>
<dbReference type="SUPFAM" id="SSF56349">
    <property type="entry name" value="DNA breaking-rejoining enzymes"/>
    <property type="match status" value="1"/>
</dbReference>
<keyword evidence="4" id="KW-1185">Reference proteome</keyword>
<dbReference type="PROSITE" id="PS51898">
    <property type="entry name" value="TYR_RECOMBINASE"/>
    <property type="match status" value="1"/>
</dbReference>
<feature type="domain" description="Tyr recombinase" evidence="2">
    <location>
        <begin position="393"/>
        <end position="598"/>
    </location>
</feature>
<accession>A0ABN8Q4G1</accession>
<dbReference type="Gene3D" id="1.10.443.10">
    <property type="entry name" value="Intergrase catalytic core"/>
    <property type="match status" value="1"/>
</dbReference>
<comment type="caution">
    <text evidence="3">The sequence shown here is derived from an EMBL/GenBank/DDBJ whole genome shotgun (WGS) entry which is preliminary data.</text>
</comment>
<keyword evidence="1" id="KW-0233">DNA recombination</keyword>
<dbReference type="InterPro" id="IPR011010">
    <property type="entry name" value="DNA_brk_join_enz"/>
</dbReference>
<evidence type="ECO:0000313" key="4">
    <source>
        <dbReference type="Proteomes" id="UP001159405"/>
    </source>
</evidence>